<keyword evidence="4" id="KW-0408">Iron</keyword>
<dbReference type="PANTHER" id="PTHR42836">
    <property type="entry name" value="7-CARBOXY-7-DEAZAGUANINE SYNTHASE"/>
    <property type="match status" value="1"/>
</dbReference>
<reference evidence="7 8" key="1">
    <citation type="submission" date="2016-11" db="EMBL/GenBank/DDBJ databases">
        <authorList>
            <person name="Jaros S."/>
            <person name="Januszkiewicz K."/>
            <person name="Wedrychowicz H."/>
        </authorList>
    </citation>
    <scope>NUCLEOTIDE SEQUENCE [LARGE SCALE GENOMIC DNA]</scope>
    <source>
        <strain evidence="7 8">DSM 17477</strain>
    </source>
</reference>
<keyword evidence="1" id="KW-0004">4Fe-4S</keyword>
<evidence type="ECO:0000256" key="5">
    <source>
        <dbReference type="ARBA" id="ARBA00023014"/>
    </source>
</evidence>
<dbReference type="EMBL" id="FQZL01000004">
    <property type="protein sequence ID" value="SHI38848.1"/>
    <property type="molecule type" value="Genomic_DNA"/>
</dbReference>
<name>A0A1M6AR98_9FIRM</name>
<dbReference type="InterPro" id="IPR013785">
    <property type="entry name" value="Aldolase_TIM"/>
</dbReference>
<dbReference type="GO" id="GO:0003824">
    <property type="term" value="F:catalytic activity"/>
    <property type="evidence" value="ECO:0007669"/>
    <property type="project" value="InterPro"/>
</dbReference>
<dbReference type="Gene3D" id="3.20.20.70">
    <property type="entry name" value="Aldolase class I"/>
    <property type="match status" value="1"/>
</dbReference>
<dbReference type="Proteomes" id="UP000184052">
    <property type="component" value="Unassembled WGS sequence"/>
</dbReference>
<keyword evidence="3" id="KW-0479">Metal-binding</keyword>
<dbReference type="STRING" id="1121476.SAMN02745751_00215"/>
<dbReference type="InterPro" id="IPR058240">
    <property type="entry name" value="rSAM_sf"/>
</dbReference>
<evidence type="ECO:0000259" key="6">
    <source>
        <dbReference type="Pfam" id="PF04055"/>
    </source>
</evidence>
<dbReference type="GO" id="GO:0046872">
    <property type="term" value="F:metal ion binding"/>
    <property type="evidence" value="ECO:0007669"/>
    <property type="project" value="UniProtKB-KW"/>
</dbReference>
<dbReference type="SFLD" id="SFLDS00029">
    <property type="entry name" value="Radical_SAM"/>
    <property type="match status" value="1"/>
</dbReference>
<dbReference type="SUPFAM" id="SSF102114">
    <property type="entry name" value="Radical SAM enzymes"/>
    <property type="match status" value="1"/>
</dbReference>
<dbReference type="AlphaFoldDB" id="A0A1M6AR98"/>
<evidence type="ECO:0000313" key="7">
    <source>
        <dbReference type="EMBL" id="SHI38848.1"/>
    </source>
</evidence>
<protein>
    <recommendedName>
        <fullName evidence="6">Radical SAM core domain-containing protein</fullName>
    </recommendedName>
</protein>
<evidence type="ECO:0000256" key="1">
    <source>
        <dbReference type="ARBA" id="ARBA00022485"/>
    </source>
</evidence>
<organism evidence="7 8">
    <name type="scientific">Dethiosulfatibacter aminovorans DSM 17477</name>
    <dbReference type="NCBI Taxonomy" id="1121476"/>
    <lineage>
        <taxon>Bacteria</taxon>
        <taxon>Bacillati</taxon>
        <taxon>Bacillota</taxon>
        <taxon>Tissierellia</taxon>
        <taxon>Dethiosulfatibacter</taxon>
    </lineage>
</organism>
<sequence length="374" mass="42711">MKISKKDALAWFEFFSMMPEDEEILTWQQEIVYAVFAQIEAAVENNVEKLMSEIRGLKTLENRTYYVGDDNKFSDGCRSCLLGTGLSAVRKTNKCNIECRFCYNYGELDDIPPIGEGMWEIGGTKFLEKDLDLLLSIHDKPTGIAYVYLEPFMEIEKYYSVIKKFSEANIHQHLYTNGLLATEETLKALGEAGLDEIRFNLGATNCSDKVIENIGIAKKYIGSVGIETPMTPEFFESFLLKKEAIMAVGPDFINCAELHLNGNNIGNYYGENMYISRHGYISPVWSRELTLKLMKIADEEKWNLAVHDCSNFTKFARGLNLSSKEGKWFGANSYACEFSHTPYDVFLPLLRDDSFRFLEEEELPEGYRPGDIYC</sequence>
<dbReference type="InterPro" id="IPR007197">
    <property type="entry name" value="rSAM"/>
</dbReference>
<dbReference type="GO" id="GO:0051539">
    <property type="term" value="F:4 iron, 4 sulfur cluster binding"/>
    <property type="evidence" value="ECO:0007669"/>
    <property type="project" value="UniProtKB-KW"/>
</dbReference>
<keyword evidence="5" id="KW-0411">Iron-sulfur</keyword>
<evidence type="ECO:0000256" key="4">
    <source>
        <dbReference type="ARBA" id="ARBA00023004"/>
    </source>
</evidence>
<keyword evidence="2" id="KW-0949">S-adenosyl-L-methionine</keyword>
<dbReference type="RefSeq" id="WP_073046236.1">
    <property type="nucleotide sequence ID" value="NZ_FQZL01000004.1"/>
</dbReference>
<dbReference type="CDD" id="cd01335">
    <property type="entry name" value="Radical_SAM"/>
    <property type="match status" value="1"/>
</dbReference>
<evidence type="ECO:0000313" key="8">
    <source>
        <dbReference type="Proteomes" id="UP000184052"/>
    </source>
</evidence>
<dbReference type="Pfam" id="PF04055">
    <property type="entry name" value="Radical_SAM"/>
    <property type="match status" value="1"/>
</dbReference>
<accession>A0A1M6AR98</accession>
<evidence type="ECO:0000256" key="2">
    <source>
        <dbReference type="ARBA" id="ARBA00022691"/>
    </source>
</evidence>
<proteinExistence type="predicted"/>
<keyword evidence="8" id="KW-1185">Reference proteome</keyword>
<feature type="domain" description="Radical SAM core" evidence="6">
    <location>
        <begin position="91"/>
        <end position="203"/>
    </location>
</feature>
<dbReference type="PANTHER" id="PTHR42836:SF1">
    <property type="entry name" value="7-CARBOXY-7-DEAZAGUANINE SYNTHASE"/>
    <property type="match status" value="1"/>
</dbReference>
<dbReference type="OrthoDB" id="1674532at2"/>
<gene>
    <name evidence="7" type="ORF">SAMN02745751_00215</name>
</gene>
<evidence type="ECO:0000256" key="3">
    <source>
        <dbReference type="ARBA" id="ARBA00022723"/>
    </source>
</evidence>